<keyword evidence="3" id="KW-1185">Reference proteome</keyword>
<dbReference type="Proteomes" id="UP001196413">
    <property type="component" value="Unassembled WGS sequence"/>
</dbReference>
<protein>
    <submittedName>
        <fullName evidence="2">Uncharacterized protein</fullName>
    </submittedName>
</protein>
<dbReference type="EMBL" id="JAHQIW010006776">
    <property type="protein sequence ID" value="KAJ1370404.1"/>
    <property type="molecule type" value="Genomic_DNA"/>
</dbReference>
<evidence type="ECO:0000313" key="2">
    <source>
        <dbReference type="EMBL" id="KAJ1370404.1"/>
    </source>
</evidence>
<organism evidence="2 3">
    <name type="scientific">Parelaphostrongylus tenuis</name>
    <name type="common">Meningeal worm</name>
    <dbReference type="NCBI Taxonomy" id="148309"/>
    <lineage>
        <taxon>Eukaryota</taxon>
        <taxon>Metazoa</taxon>
        <taxon>Ecdysozoa</taxon>
        <taxon>Nematoda</taxon>
        <taxon>Chromadorea</taxon>
        <taxon>Rhabditida</taxon>
        <taxon>Rhabditina</taxon>
        <taxon>Rhabditomorpha</taxon>
        <taxon>Strongyloidea</taxon>
        <taxon>Metastrongylidae</taxon>
        <taxon>Parelaphostrongylus</taxon>
    </lineage>
</organism>
<sequence length="110" mass="12373">MGKEGADMEATPSRFMQALGQLTLKRSSANRRRRNQECIPDFEERTPSEEDALSKAAIEINGVSCSILGKIRCRSTSIQQKHSDSCMRLQRAMPVDSIKYDVSLPTLEIR</sequence>
<reference evidence="2" key="1">
    <citation type="submission" date="2021-06" db="EMBL/GenBank/DDBJ databases">
        <title>Parelaphostrongylus tenuis whole genome reference sequence.</title>
        <authorList>
            <person name="Garwood T.J."/>
            <person name="Larsen P.A."/>
            <person name="Fountain-Jones N.M."/>
            <person name="Garbe J.R."/>
            <person name="Macchietto M.G."/>
            <person name="Kania S.A."/>
            <person name="Gerhold R.W."/>
            <person name="Richards J.E."/>
            <person name="Wolf T.M."/>
        </authorList>
    </citation>
    <scope>NUCLEOTIDE SEQUENCE</scope>
    <source>
        <strain evidence="2">MNPRO001-30</strain>
        <tissue evidence="2">Meninges</tissue>
    </source>
</reference>
<evidence type="ECO:0000313" key="3">
    <source>
        <dbReference type="Proteomes" id="UP001196413"/>
    </source>
</evidence>
<comment type="caution">
    <text evidence="2">The sequence shown here is derived from an EMBL/GenBank/DDBJ whole genome shotgun (WGS) entry which is preliminary data.</text>
</comment>
<gene>
    <name evidence="2" type="ORF">KIN20_032118</name>
</gene>
<dbReference type="AlphaFoldDB" id="A0AAD5R6H8"/>
<evidence type="ECO:0000256" key="1">
    <source>
        <dbReference type="SAM" id="MobiDB-lite"/>
    </source>
</evidence>
<proteinExistence type="predicted"/>
<accession>A0AAD5R6H8</accession>
<feature type="region of interest" description="Disordered" evidence="1">
    <location>
        <begin position="27"/>
        <end position="50"/>
    </location>
</feature>
<name>A0AAD5R6H8_PARTN</name>